<dbReference type="Pfam" id="PF13487">
    <property type="entry name" value="HD_5"/>
    <property type="match status" value="1"/>
</dbReference>
<dbReference type="CDD" id="cd19920">
    <property type="entry name" value="REC_PA4781-like"/>
    <property type="match status" value="1"/>
</dbReference>
<dbReference type="PANTHER" id="PTHR45228">
    <property type="entry name" value="CYCLIC DI-GMP PHOSPHODIESTERASE TM_0186-RELATED"/>
    <property type="match status" value="1"/>
</dbReference>
<keyword evidence="1" id="KW-0597">Phosphoprotein</keyword>
<evidence type="ECO:0000259" key="3">
    <source>
        <dbReference type="PROSITE" id="PS51832"/>
    </source>
</evidence>
<dbReference type="InterPro" id="IPR003607">
    <property type="entry name" value="HD/PDEase_dom"/>
</dbReference>
<dbReference type="SMART" id="SM00471">
    <property type="entry name" value="HDc"/>
    <property type="match status" value="1"/>
</dbReference>
<name>A0ABT1THQ1_9GAMM</name>
<dbReference type="EMBL" id="JANIBJ010000022">
    <property type="protein sequence ID" value="MCQ8104955.1"/>
    <property type="molecule type" value="Genomic_DNA"/>
</dbReference>
<evidence type="ECO:0000313" key="4">
    <source>
        <dbReference type="EMBL" id="MCQ8104955.1"/>
    </source>
</evidence>
<organism evidence="4 5">
    <name type="scientific">Methylomonas subterranea</name>
    <dbReference type="NCBI Taxonomy" id="2952225"/>
    <lineage>
        <taxon>Bacteria</taxon>
        <taxon>Pseudomonadati</taxon>
        <taxon>Pseudomonadota</taxon>
        <taxon>Gammaproteobacteria</taxon>
        <taxon>Methylococcales</taxon>
        <taxon>Methylococcaceae</taxon>
        <taxon>Methylomonas</taxon>
    </lineage>
</organism>
<dbReference type="Pfam" id="PF00072">
    <property type="entry name" value="Response_reg"/>
    <property type="match status" value="1"/>
</dbReference>
<dbReference type="Gene3D" id="3.40.50.2300">
    <property type="match status" value="1"/>
</dbReference>
<dbReference type="SMART" id="SM00448">
    <property type="entry name" value="REC"/>
    <property type="match status" value="1"/>
</dbReference>
<evidence type="ECO:0000259" key="2">
    <source>
        <dbReference type="PROSITE" id="PS50110"/>
    </source>
</evidence>
<dbReference type="InterPro" id="IPR001789">
    <property type="entry name" value="Sig_transdc_resp-reg_receiver"/>
</dbReference>
<comment type="caution">
    <text evidence="4">The sequence shown here is derived from an EMBL/GenBank/DDBJ whole genome shotgun (WGS) entry which is preliminary data.</text>
</comment>
<dbReference type="RefSeq" id="WP_256602799.1">
    <property type="nucleotide sequence ID" value="NZ_JANIBJ010000022.1"/>
</dbReference>
<proteinExistence type="predicted"/>
<dbReference type="SUPFAM" id="SSF52172">
    <property type="entry name" value="CheY-like"/>
    <property type="match status" value="1"/>
</dbReference>
<dbReference type="InterPro" id="IPR011006">
    <property type="entry name" value="CheY-like_superfamily"/>
</dbReference>
<accession>A0ABT1THQ1</accession>
<dbReference type="PROSITE" id="PS51832">
    <property type="entry name" value="HD_GYP"/>
    <property type="match status" value="1"/>
</dbReference>
<gene>
    <name evidence="4" type="ORF">NP590_12640</name>
</gene>
<feature type="domain" description="HD-GYP" evidence="3">
    <location>
        <begin position="155"/>
        <end position="351"/>
    </location>
</feature>
<sequence length="351" mass="40007">MFKNSRILIVDDVVDNIRVAMNILKEGNYEFSFANNGTEALRLVIDEPKGFDLILLDIMMPSLNGFEVCQLLKANPVTRDIPVIFLTAKVDVDSVSKGFELGGVDYITKPFHASELLARVKTHLELYQAKQTLIKHNLDLTTKASFEKVRLLSELEDSQKEMIFILAELMESTSDETGKHIKRVAENSALLAKYHPCLNEEDMEILYHASPMHDIGKMTIPLEILHKAGRYTEEEFVLMKQHTSNAHQLLSHSNRKLIKAAAIIAHEHHEKWNGNGYPRGLKGAEIHIYGRIVALADVFDALTHKRHYKDAWDIDTAVNYIVEHRETQFDPELVDIFQAHLDEFIAIARSK</sequence>
<keyword evidence="5" id="KW-1185">Reference proteome</keyword>
<dbReference type="Proteomes" id="UP001524499">
    <property type="component" value="Unassembled WGS sequence"/>
</dbReference>
<dbReference type="SUPFAM" id="SSF109604">
    <property type="entry name" value="HD-domain/PDEase-like"/>
    <property type="match status" value="1"/>
</dbReference>
<protein>
    <submittedName>
        <fullName evidence="4">Response regulator</fullName>
    </submittedName>
</protein>
<feature type="modified residue" description="4-aspartylphosphate" evidence="1">
    <location>
        <position position="57"/>
    </location>
</feature>
<dbReference type="PANTHER" id="PTHR45228:SF5">
    <property type="entry name" value="CYCLIC DI-GMP PHOSPHODIESTERASE VC_1348-RELATED"/>
    <property type="match status" value="1"/>
</dbReference>
<evidence type="ECO:0000313" key="5">
    <source>
        <dbReference type="Proteomes" id="UP001524499"/>
    </source>
</evidence>
<evidence type="ECO:0000256" key="1">
    <source>
        <dbReference type="PROSITE-ProRule" id="PRU00169"/>
    </source>
</evidence>
<dbReference type="InterPro" id="IPR037522">
    <property type="entry name" value="HD_GYP_dom"/>
</dbReference>
<feature type="domain" description="Response regulatory" evidence="2">
    <location>
        <begin position="6"/>
        <end position="124"/>
    </location>
</feature>
<dbReference type="Gene3D" id="1.10.3210.10">
    <property type="entry name" value="Hypothetical protein af1432"/>
    <property type="match status" value="1"/>
</dbReference>
<dbReference type="CDD" id="cd00077">
    <property type="entry name" value="HDc"/>
    <property type="match status" value="1"/>
</dbReference>
<dbReference type="PROSITE" id="PS50110">
    <property type="entry name" value="RESPONSE_REGULATORY"/>
    <property type="match status" value="1"/>
</dbReference>
<reference evidence="4 5" key="1">
    <citation type="submission" date="2022-07" db="EMBL/GenBank/DDBJ databases">
        <title>Methylomonas rivi sp. nov., Methylomonas rosea sp. nov., Methylomonas aureus sp. nov. and Methylomonas subterranea sp. nov., four novel methanotrophs isolated from a freshwater creek and the deep terrestrial subsurface.</title>
        <authorList>
            <person name="Abin C."/>
            <person name="Sankaranarayanan K."/>
            <person name="Garner C."/>
            <person name="Sindelar R."/>
            <person name="Kotary K."/>
            <person name="Garner R."/>
            <person name="Barclay S."/>
            <person name="Lawson P."/>
            <person name="Krumholz L."/>
        </authorList>
    </citation>
    <scope>NUCLEOTIDE SEQUENCE [LARGE SCALE GENOMIC DNA]</scope>
    <source>
        <strain evidence="4 5">SURF-2</strain>
    </source>
</reference>
<dbReference type="InterPro" id="IPR052020">
    <property type="entry name" value="Cyclic_di-GMP/3'3'-cGAMP_PDE"/>
</dbReference>